<dbReference type="AlphaFoldDB" id="F8NCD8"/>
<dbReference type="EMBL" id="GL945017">
    <property type="protein sequence ID" value="EGN56028.1"/>
    <property type="molecule type" value="Genomic_DNA"/>
</dbReference>
<keyword evidence="2" id="KW-1185">Reference proteome</keyword>
<reference evidence="2" key="1">
    <citation type="journal article" date="2011" name="Stand. Genomic Sci.">
        <title>Non-contiguous finished genome sequence of the opportunistic oral pathogen Prevotella multisaccharivorax type strain (PPPA20).</title>
        <authorList>
            <person name="Pati A."/>
            <person name="Gronow S."/>
            <person name="Lu M."/>
            <person name="Lapidus A."/>
            <person name="Nolan M."/>
            <person name="Lucas S."/>
            <person name="Hammon N."/>
            <person name="Deshpande S."/>
            <person name="Cheng J.F."/>
            <person name="Tapia R."/>
            <person name="Han C."/>
            <person name="Goodwin L."/>
            <person name="Pitluck S."/>
            <person name="Liolios K."/>
            <person name="Pagani I."/>
            <person name="Mavromatis K."/>
            <person name="Mikhailova N."/>
            <person name="Huntemann M."/>
            <person name="Chen A."/>
            <person name="Palaniappan K."/>
            <person name="Land M."/>
            <person name="Hauser L."/>
            <person name="Detter J.C."/>
            <person name="Brambilla E.M."/>
            <person name="Rohde M."/>
            <person name="Goker M."/>
            <person name="Woyke T."/>
            <person name="Bristow J."/>
            <person name="Eisen J.A."/>
            <person name="Markowitz V."/>
            <person name="Hugenholtz P."/>
            <person name="Kyrpides N.C."/>
            <person name="Klenk H.P."/>
            <person name="Ivanova N."/>
        </authorList>
    </citation>
    <scope>NUCLEOTIDE SEQUENCE [LARGE SCALE GENOMIC DNA]</scope>
    <source>
        <strain evidence="2">DSM 17128</strain>
    </source>
</reference>
<dbReference type="Proteomes" id="UP000002772">
    <property type="component" value="Unassembled WGS sequence"/>
</dbReference>
<organism evidence="1 2">
    <name type="scientific">Hallella multisaccharivorax DSM 17128</name>
    <dbReference type="NCBI Taxonomy" id="688246"/>
    <lineage>
        <taxon>Bacteria</taxon>
        <taxon>Pseudomonadati</taxon>
        <taxon>Bacteroidota</taxon>
        <taxon>Bacteroidia</taxon>
        <taxon>Bacteroidales</taxon>
        <taxon>Prevotellaceae</taxon>
        <taxon>Hallella</taxon>
    </lineage>
</organism>
<gene>
    <name evidence="1" type="ORF">Premu_0551</name>
</gene>
<sequence length="50" mass="5789">MKNNAYTKSLGVTCLHVPHLSTKESNRQEGGAINSEFLRFLINYNLKTWY</sequence>
<evidence type="ECO:0000313" key="1">
    <source>
        <dbReference type="EMBL" id="EGN56028.1"/>
    </source>
</evidence>
<evidence type="ECO:0000313" key="2">
    <source>
        <dbReference type="Proteomes" id="UP000002772"/>
    </source>
</evidence>
<name>F8NCD8_9BACT</name>
<protein>
    <submittedName>
        <fullName evidence="1">Uncharacterized protein</fullName>
    </submittedName>
</protein>
<dbReference type="STRING" id="688246.Premu_0551"/>
<accession>F8NCD8</accession>
<dbReference type="HOGENOM" id="CLU_3121219_0_0_10"/>
<proteinExistence type="predicted"/>